<accession>A0ABT5ZUN9</accession>
<proteinExistence type="predicted"/>
<name>A0ABT5ZUN9_9ACTN</name>
<evidence type="ECO:0008006" key="3">
    <source>
        <dbReference type="Google" id="ProtNLM"/>
    </source>
</evidence>
<comment type="caution">
    <text evidence="1">The sequence shown here is derived from an EMBL/GenBank/DDBJ whole genome shotgun (WGS) entry which is preliminary data.</text>
</comment>
<keyword evidence="2" id="KW-1185">Reference proteome</keyword>
<evidence type="ECO:0000313" key="1">
    <source>
        <dbReference type="EMBL" id="MDF3293535.1"/>
    </source>
</evidence>
<evidence type="ECO:0000313" key="2">
    <source>
        <dbReference type="Proteomes" id="UP001216579"/>
    </source>
</evidence>
<organism evidence="1 2">
    <name type="scientific">Streptomyces silvisoli</name>
    <dbReference type="NCBI Taxonomy" id="3034235"/>
    <lineage>
        <taxon>Bacteria</taxon>
        <taxon>Bacillati</taxon>
        <taxon>Actinomycetota</taxon>
        <taxon>Actinomycetes</taxon>
        <taxon>Kitasatosporales</taxon>
        <taxon>Streptomycetaceae</taxon>
        <taxon>Streptomyces</taxon>
    </lineage>
</organism>
<gene>
    <name evidence="1" type="ORF">P3G67_30840</name>
</gene>
<reference evidence="1 2" key="1">
    <citation type="submission" date="2023-03" db="EMBL/GenBank/DDBJ databases">
        <title>Draft genome sequence of Streptomyces sp. RB6PN23 isolated from peat swamp forest in Thailand.</title>
        <authorList>
            <person name="Klaysubun C."/>
            <person name="Duangmal K."/>
        </authorList>
    </citation>
    <scope>NUCLEOTIDE SEQUENCE [LARGE SCALE GENOMIC DNA]</scope>
    <source>
        <strain evidence="1 2">RB6PN23</strain>
    </source>
</reference>
<dbReference type="Proteomes" id="UP001216579">
    <property type="component" value="Unassembled WGS sequence"/>
</dbReference>
<dbReference type="EMBL" id="JARJBC010000027">
    <property type="protein sequence ID" value="MDF3293535.1"/>
    <property type="molecule type" value="Genomic_DNA"/>
</dbReference>
<protein>
    <recommendedName>
        <fullName evidence="3">Site-specific integrase</fullName>
    </recommendedName>
</protein>
<sequence>MSGNGRYLGRFRMCPASGAKTRRQARLGAVKLAEQAGSALGSTGATLEE</sequence>
<dbReference type="RefSeq" id="WP_276096434.1">
    <property type="nucleotide sequence ID" value="NZ_JARJBC010000027.1"/>
</dbReference>